<dbReference type="STRING" id="395961.Cyan7425_3539"/>
<protein>
    <submittedName>
        <fullName evidence="1">Uncharacterized protein</fullName>
    </submittedName>
</protein>
<dbReference type="AlphaFoldDB" id="B8HRJ3"/>
<accession>B8HRJ3</accession>
<name>B8HRJ3_CYAP4</name>
<organism evidence="1">
    <name type="scientific">Cyanothece sp. (strain PCC 7425 / ATCC 29141)</name>
    <dbReference type="NCBI Taxonomy" id="395961"/>
    <lineage>
        <taxon>Bacteria</taxon>
        <taxon>Bacillati</taxon>
        <taxon>Cyanobacteriota</taxon>
        <taxon>Cyanophyceae</taxon>
        <taxon>Gomontiellales</taxon>
        <taxon>Cyanothecaceae</taxon>
        <taxon>Cyanothece</taxon>
    </lineage>
</organism>
<gene>
    <name evidence="1" type="ordered locus">Cyan7425_3539</name>
</gene>
<dbReference type="eggNOG" id="COG1145">
    <property type="taxonomic scope" value="Bacteria"/>
</dbReference>
<evidence type="ECO:0000313" key="1">
    <source>
        <dbReference type="EMBL" id="ACL45860.1"/>
    </source>
</evidence>
<reference evidence="1" key="1">
    <citation type="submission" date="2009-01" db="EMBL/GenBank/DDBJ databases">
        <title>Complete sequence of chromosome Cyanothece sp. PCC 7425.</title>
        <authorList>
            <consortium name="US DOE Joint Genome Institute"/>
            <person name="Lucas S."/>
            <person name="Copeland A."/>
            <person name="Lapidus A."/>
            <person name="Glavina del Rio T."/>
            <person name="Dalin E."/>
            <person name="Tice H."/>
            <person name="Bruce D."/>
            <person name="Goodwin L."/>
            <person name="Pitluck S."/>
            <person name="Sims D."/>
            <person name="Meineke L."/>
            <person name="Brettin T."/>
            <person name="Detter J.C."/>
            <person name="Han C."/>
            <person name="Larimer F."/>
            <person name="Land M."/>
            <person name="Hauser L."/>
            <person name="Kyrpides N."/>
            <person name="Ovchinnikova G."/>
            <person name="Liberton M."/>
            <person name="Stoeckel J."/>
            <person name="Banerjee A."/>
            <person name="Singh A."/>
            <person name="Page L."/>
            <person name="Sato H."/>
            <person name="Zhao L."/>
            <person name="Sherman L."/>
            <person name="Pakrasi H."/>
            <person name="Richardson P."/>
        </authorList>
    </citation>
    <scope>NUCLEOTIDE SEQUENCE</scope>
    <source>
        <strain evidence="1">PCC 7425</strain>
    </source>
</reference>
<dbReference type="KEGG" id="cyn:Cyan7425_3539"/>
<dbReference type="HOGENOM" id="CLU_2522007_0_0_3"/>
<dbReference type="EMBL" id="CP001344">
    <property type="protein sequence ID" value="ACL45860.1"/>
    <property type="molecule type" value="Genomic_DNA"/>
</dbReference>
<sequence length="84" mass="10091">MVISLFQSIHLSSLLETPALAVREFSQCAAICPTNRGCVPLLTDYWDWWFQVYDRHVNHLAKPEQSEYWNWWFEQYAQKLRSQL</sequence>
<proteinExistence type="predicted"/>
<dbReference type="OrthoDB" id="9803397at2"/>